<dbReference type="PROSITE" id="PS51154">
    <property type="entry name" value="MACRO"/>
    <property type="match status" value="1"/>
</dbReference>
<proteinExistence type="predicted"/>
<reference evidence="2 3" key="1">
    <citation type="submission" date="2019-11" db="EMBL/GenBank/DDBJ databases">
        <title>FDA dAtabase for Regulatory Grade micrObial Sequences (FDA-ARGOS): Supporting development and validation of Infectious Disease Dx tests.</title>
        <authorList>
            <person name="Kerrigan L."/>
            <person name="Long C."/>
            <person name="Tallon L."/>
            <person name="Sadzewicz L."/>
            <person name="Vavikolanu K."/>
            <person name="Mehta A."/>
            <person name="Aluvathingal J."/>
            <person name="Nadendla S."/>
            <person name="Yan Y."/>
            <person name="Sichtig H."/>
        </authorList>
    </citation>
    <scope>NUCLEOTIDE SEQUENCE [LARGE SCALE GENOMIC DNA]</scope>
    <source>
        <strain evidence="2 3">FDAARGOS_674</strain>
    </source>
</reference>
<evidence type="ECO:0000313" key="2">
    <source>
        <dbReference type="EMBL" id="QGS33745.1"/>
    </source>
</evidence>
<sequence length="185" mass="18578">MDIAIVRGDITTVKADAIVNAANSTLLGGGGVDGAIHAAAGPGLLDECRRLREESLSDGLPAGHAVITSAHDLPAQWVVHAVGPNRNAGETDIGVLESAFRSSLDAADRVGAHSVAVPAIGAGAYGWPAVDVAAAAHRAIVARDNDVWDNVVAVTFVVSGEDIEDAFRAEFDGGHGETTGGGAGA</sequence>
<evidence type="ECO:0000259" key="1">
    <source>
        <dbReference type="PROSITE" id="PS51154"/>
    </source>
</evidence>
<evidence type="ECO:0000313" key="3">
    <source>
        <dbReference type="Proteomes" id="UP000426857"/>
    </source>
</evidence>
<dbReference type="InterPro" id="IPR002589">
    <property type="entry name" value="Macro_dom"/>
</dbReference>
<name>A0A6B8TWZ7_9CORY</name>
<dbReference type="Gene3D" id="3.40.220.10">
    <property type="entry name" value="Leucine Aminopeptidase, subunit E, domain 1"/>
    <property type="match status" value="1"/>
</dbReference>
<dbReference type="SUPFAM" id="SSF52949">
    <property type="entry name" value="Macro domain-like"/>
    <property type="match status" value="1"/>
</dbReference>
<dbReference type="Pfam" id="PF01661">
    <property type="entry name" value="Macro"/>
    <property type="match status" value="1"/>
</dbReference>
<dbReference type="PANTHER" id="PTHR11106">
    <property type="entry name" value="GANGLIOSIDE INDUCED DIFFERENTIATION ASSOCIATED PROTEIN 2-RELATED"/>
    <property type="match status" value="1"/>
</dbReference>
<feature type="domain" description="Macro" evidence="1">
    <location>
        <begin position="1"/>
        <end position="175"/>
    </location>
</feature>
<dbReference type="InterPro" id="IPR043472">
    <property type="entry name" value="Macro_dom-like"/>
</dbReference>
<dbReference type="AlphaFoldDB" id="A0A6B8TWZ7"/>
<dbReference type="RefSeq" id="WP_155867316.1">
    <property type="nucleotide sequence ID" value="NZ_CP046322.1"/>
</dbReference>
<dbReference type="Proteomes" id="UP000426857">
    <property type="component" value="Chromosome"/>
</dbReference>
<organism evidence="2 3">
    <name type="scientific">Corynebacterium xerosis</name>
    <dbReference type="NCBI Taxonomy" id="1725"/>
    <lineage>
        <taxon>Bacteria</taxon>
        <taxon>Bacillati</taxon>
        <taxon>Actinomycetota</taxon>
        <taxon>Actinomycetes</taxon>
        <taxon>Mycobacteriales</taxon>
        <taxon>Corynebacteriaceae</taxon>
        <taxon>Corynebacterium</taxon>
    </lineage>
</organism>
<dbReference type="EMBL" id="CP046322">
    <property type="protein sequence ID" value="QGS33745.1"/>
    <property type="molecule type" value="Genomic_DNA"/>
</dbReference>
<protein>
    <submittedName>
        <fullName evidence="2">O-acetyl-ADP-ribose deacetylase</fullName>
    </submittedName>
</protein>
<gene>
    <name evidence="2" type="ORF">FOB82_01055</name>
</gene>
<dbReference type="SMART" id="SM00506">
    <property type="entry name" value="A1pp"/>
    <property type="match status" value="1"/>
</dbReference>
<dbReference type="KEGG" id="cxe:FOB82_01055"/>
<accession>A0A6B8TWZ7</accession>
<dbReference type="PANTHER" id="PTHR11106:SF27">
    <property type="entry name" value="MACRO DOMAIN-CONTAINING PROTEIN"/>
    <property type="match status" value="1"/>
</dbReference>